<evidence type="ECO:0000313" key="5">
    <source>
        <dbReference type="EMBL" id="AYL34440.1"/>
    </source>
</evidence>
<dbReference type="KEGG" id="sfug:CNQ36_02780"/>
<evidence type="ECO:0000313" key="6">
    <source>
        <dbReference type="Proteomes" id="UP000282170"/>
    </source>
</evidence>
<dbReference type="InterPro" id="IPR036513">
    <property type="entry name" value="STAS_dom_sf"/>
</dbReference>
<dbReference type="Gene3D" id="3.30.750.24">
    <property type="entry name" value="STAS domain"/>
    <property type="match status" value="1"/>
</dbReference>
<dbReference type="Proteomes" id="UP000282170">
    <property type="component" value="Chromosome"/>
</dbReference>
<organism evidence="5 6">
    <name type="scientific">Streptomyces fungicidicus</name>
    <dbReference type="NCBI Taxonomy" id="68203"/>
    <lineage>
        <taxon>Bacteria</taxon>
        <taxon>Bacillati</taxon>
        <taxon>Actinomycetota</taxon>
        <taxon>Actinomycetes</taxon>
        <taxon>Kitasatosporales</taxon>
        <taxon>Streptomycetaceae</taxon>
        <taxon>Streptomyces</taxon>
    </lineage>
</organism>
<dbReference type="SUPFAM" id="SSF52091">
    <property type="entry name" value="SpoIIaa-like"/>
    <property type="match status" value="1"/>
</dbReference>
<gene>
    <name evidence="5" type="ORF">CNQ36_02780</name>
</gene>
<feature type="domain" description="STAS" evidence="4">
    <location>
        <begin position="48"/>
        <end position="157"/>
    </location>
</feature>
<dbReference type="PROSITE" id="PS50801">
    <property type="entry name" value="STAS"/>
    <property type="match status" value="1"/>
</dbReference>
<evidence type="ECO:0000256" key="3">
    <source>
        <dbReference type="SAM" id="MobiDB-lite"/>
    </source>
</evidence>
<protein>
    <recommendedName>
        <fullName evidence="2">Anti-sigma factor antagonist</fullName>
    </recommendedName>
</protein>
<evidence type="ECO:0000256" key="2">
    <source>
        <dbReference type="RuleBase" id="RU003749"/>
    </source>
</evidence>
<dbReference type="PANTHER" id="PTHR33495">
    <property type="entry name" value="ANTI-SIGMA FACTOR ANTAGONIST TM_1081-RELATED-RELATED"/>
    <property type="match status" value="1"/>
</dbReference>
<evidence type="ECO:0000259" key="4">
    <source>
        <dbReference type="PROSITE" id="PS50801"/>
    </source>
</evidence>
<reference evidence="5 6" key="1">
    <citation type="submission" date="2017-09" db="EMBL/GenBank/DDBJ databases">
        <authorList>
            <person name="Zhang H."/>
            <person name="Hu S."/>
            <person name="Xu J."/>
            <person name="He Z."/>
        </authorList>
    </citation>
    <scope>NUCLEOTIDE SEQUENCE [LARGE SCALE GENOMIC DNA]</scope>
    <source>
        <strain evidence="5 6">TXX3120</strain>
    </source>
</reference>
<accession>A0A494UIX4</accession>
<sequence length="164" mass="17967">MSIEHAQIHSSEGNLQGGERCGDRSLPRCTEQAGGDGVVRYEPAPLTRHLRVRHDRGHTVLEFRGEIDIAAAAEIVPHLDMATAEPDARVVIDLTHVEFFDLSGLRLLFRARHRITAGSGRLHLVCTHPLTLRMLRITGLSRLLPPRPTLDAALEKPGTASGPV</sequence>
<keyword evidence="6" id="KW-1185">Reference proteome</keyword>
<dbReference type="NCBIfam" id="TIGR00377">
    <property type="entry name" value="ant_ant_sig"/>
    <property type="match status" value="1"/>
</dbReference>
<dbReference type="AlphaFoldDB" id="A0A494UIX4"/>
<dbReference type="CDD" id="cd07043">
    <property type="entry name" value="STAS_anti-anti-sigma_factors"/>
    <property type="match status" value="1"/>
</dbReference>
<dbReference type="GO" id="GO:0043856">
    <property type="term" value="F:anti-sigma factor antagonist activity"/>
    <property type="evidence" value="ECO:0007669"/>
    <property type="project" value="InterPro"/>
</dbReference>
<dbReference type="InterPro" id="IPR002645">
    <property type="entry name" value="STAS_dom"/>
</dbReference>
<dbReference type="InterPro" id="IPR003658">
    <property type="entry name" value="Anti-sigma_ant"/>
</dbReference>
<dbReference type="Pfam" id="PF01740">
    <property type="entry name" value="STAS"/>
    <property type="match status" value="1"/>
</dbReference>
<dbReference type="PANTHER" id="PTHR33495:SF2">
    <property type="entry name" value="ANTI-SIGMA FACTOR ANTAGONIST TM_1081-RELATED"/>
    <property type="match status" value="1"/>
</dbReference>
<feature type="region of interest" description="Disordered" evidence="3">
    <location>
        <begin position="1"/>
        <end position="34"/>
    </location>
</feature>
<comment type="similarity">
    <text evidence="1 2">Belongs to the anti-sigma-factor antagonist family.</text>
</comment>
<proteinExistence type="inferred from homology"/>
<evidence type="ECO:0000256" key="1">
    <source>
        <dbReference type="ARBA" id="ARBA00009013"/>
    </source>
</evidence>
<dbReference type="EMBL" id="CP023407">
    <property type="protein sequence ID" value="AYL34440.1"/>
    <property type="molecule type" value="Genomic_DNA"/>
</dbReference>
<name>A0A494UIX4_9ACTN</name>